<gene>
    <name evidence="6" type="ORF">GCM10009760_27820</name>
</gene>
<evidence type="ECO:0000256" key="4">
    <source>
        <dbReference type="PROSITE-ProRule" id="PRU00409"/>
    </source>
</evidence>
<dbReference type="PANTHER" id="PTHR43585:SF2">
    <property type="entry name" value="ATP-GRASP ENZYME FSQD"/>
    <property type="match status" value="1"/>
</dbReference>
<evidence type="ECO:0000313" key="7">
    <source>
        <dbReference type="Proteomes" id="UP001422759"/>
    </source>
</evidence>
<evidence type="ECO:0000313" key="6">
    <source>
        <dbReference type="EMBL" id="GAA2142561.1"/>
    </source>
</evidence>
<keyword evidence="1" id="KW-0436">Ligase</keyword>
<name>A0ABP5LBB9_9ACTN</name>
<evidence type="ECO:0000256" key="1">
    <source>
        <dbReference type="ARBA" id="ARBA00022598"/>
    </source>
</evidence>
<protein>
    <recommendedName>
        <fullName evidence="5">ATP-grasp domain-containing protein</fullName>
    </recommendedName>
</protein>
<keyword evidence="2 4" id="KW-0547">Nucleotide-binding</keyword>
<dbReference type="Gene3D" id="3.40.50.20">
    <property type="match status" value="1"/>
</dbReference>
<organism evidence="6 7">
    <name type="scientific">Kitasatospora kazusensis</name>
    <dbReference type="NCBI Taxonomy" id="407974"/>
    <lineage>
        <taxon>Bacteria</taxon>
        <taxon>Bacillati</taxon>
        <taxon>Actinomycetota</taxon>
        <taxon>Actinomycetes</taxon>
        <taxon>Kitasatosporales</taxon>
        <taxon>Streptomycetaceae</taxon>
        <taxon>Kitasatospora</taxon>
    </lineage>
</organism>
<evidence type="ECO:0000256" key="3">
    <source>
        <dbReference type="ARBA" id="ARBA00022840"/>
    </source>
</evidence>
<sequence>MKILIMNQVPYRKIRYHLGIDHEKHDVTYVCGPIGDKQLPEGLRCERLLIDPTQDLTEQVIARTSPEDGFEKVLALSESGILGAHRIREHLGIPGPSLARLEQVRDKVAMKRALQDAEVRHPRFVAAPPAGGELPWAGKTVVKPRQGASSEGVSIHGTAREAVDFYRTLAEPAEYQLEEYIEGDLFHADALVTDGVVSDLVVSRYVGKPVDFAGGQPIGSSQLPYEERYHRFVAQAVEALGIEEGCLHLEFFETAEQELVFLEVANRLGGGGIVDSHLRHTGVHLPSHEIAIRLGFERPEPQAPSGRYHGFLIFPGHQLTPGARVTVAIPDELRDHPCVDRLHLLDPAGDAAPATGSVTYQEWEVPLFVEASHEDPVVLAEFVAACAQAVTVTEAVLAGAAA</sequence>
<feature type="domain" description="ATP-grasp" evidence="5">
    <location>
        <begin position="111"/>
        <end position="294"/>
    </location>
</feature>
<evidence type="ECO:0000259" key="5">
    <source>
        <dbReference type="PROSITE" id="PS50975"/>
    </source>
</evidence>
<reference evidence="7" key="1">
    <citation type="journal article" date="2019" name="Int. J. Syst. Evol. Microbiol.">
        <title>The Global Catalogue of Microorganisms (GCM) 10K type strain sequencing project: providing services to taxonomists for standard genome sequencing and annotation.</title>
        <authorList>
            <consortium name="The Broad Institute Genomics Platform"/>
            <consortium name="The Broad Institute Genome Sequencing Center for Infectious Disease"/>
            <person name="Wu L."/>
            <person name="Ma J."/>
        </authorList>
    </citation>
    <scope>NUCLEOTIDE SEQUENCE [LARGE SCALE GENOMIC DNA]</scope>
    <source>
        <strain evidence="7">JCM 14560</strain>
    </source>
</reference>
<dbReference type="Gene3D" id="3.30.470.20">
    <property type="entry name" value="ATP-grasp fold, B domain"/>
    <property type="match status" value="1"/>
</dbReference>
<dbReference type="InterPro" id="IPR011761">
    <property type="entry name" value="ATP-grasp"/>
</dbReference>
<dbReference type="SUPFAM" id="SSF56059">
    <property type="entry name" value="Glutathione synthetase ATP-binding domain-like"/>
    <property type="match status" value="1"/>
</dbReference>
<dbReference type="EMBL" id="BAAANT010000013">
    <property type="protein sequence ID" value="GAA2142561.1"/>
    <property type="molecule type" value="Genomic_DNA"/>
</dbReference>
<dbReference type="InterPro" id="IPR052032">
    <property type="entry name" value="ATP-dep_AA_Ligase"/>
</dbReference>
<dbReference type="InterPro" id="IPR003806">
    <property type="entry name" value="ATP-grasp_PylC-type"/>
</dbReference>
<comment type="caution">
    <text evidence="6">The sequence shown here is derived from an EMBL/GenBank/DDBJ whole genome shotgun (WGS) entry which is preliminary data.</text>
</comment>
<dbReference type="PROSITE" id="PS50975">
    <property type="entry name" value="ATP_GRASP"/>
    <property type="match status" value="1"/>
</dbReference>
<dbReference type="Proteomes" id="UP001422759">
    <property type="component" value="Unassembled WGS sequence"/>
</dbReference>
<dbReference type="PANTHER" id="PTHR43585">
    <property type="entry name" value="FUMIPYRROLE BIOSYNTHESIS PROTEIN C"/>
    <property type="match status" value="1"/>
</dbReference>
<dbReference type="Pfam" id="PF02655">
    <property type="entry name" value="ATP-grasp_3"/>
    <property type="match status" value="1"/>
</dbReference>
<proteinExistence type="predicted"/>
<dbReference type="RefSeq" id="WP_344464564.1">
    <property type="nucleotide sequence ID" value="NZ_BAAANT010000013.1"/>
</dbReference>
<keyword evidence="7" id="KW-1185">Reference proteome</keyword>
<accession>A0ABP5LBB9</accession>
<evidence type="ECO:0000256" key="2">
    <source>
        <dbReference type="ARBA" id="ARBA00022741"/>
    </source>
</evidence>
<keyword evidence="3 4" id="KW-0067">ATP-binding</keyword>